<sequence length="144" mass="16744">HDRVANGCDTNKLHVHHRLWLKILVKNDPEYGMIPGYVIEVVTNSTPRVRICSQGEIRREYEQHLRQLEEENQHKMEAEQKASDELIRKLQEEGQMQLNERLQQSGIDEQVAKLLQKETNQLLVQAVLVEMELVEAGELKLQVA</sequence>
<dbReference type="EMBL" id="CAJPIN010023323">
    <property type="protein sequence ID" value="CAG2062945.1"/>
    <property type="molecule type" value="Genomic_DNA"/>
</dbReference>
<dbReference type="CDD" id="cd22249">
    <property type="entry name" value="UDM1_RNF168_RNF169-like"/>
    <property type="match status" value="1"/>
</dbReference>
<keyword evidence="1" id="KW-0175">Coiled coil</keyword>
<proteinExistence type="predicted"/>
<evidence type="ECO:0000256" key="1">
    <source>
        <dbReference type="SAM" id="Coils"/>
    </source>
</evidence>
<keyword evidence="3" id="KW-1185">Reference proteome</keyword>
<dbReference type="Proteomes" id="UP001153148">
    <property type="component" value="Unassembled WGS sequence"/>
</dbReference>
<accession>A0ABN7P9T0</accession>
<reference evidence="2" key="1">
    <citation type="submission" date="2021-03" db="EMBL/GenBank/DDBJ databases">
        <authorList>
            <person name="Tran Van P."/>
        </authorList>
    </citation>
    <scope>NUCLEOTIDE SEQUENCE</scope>
</reference>
<evidence type="ECO:0000313" key="3">
    <source>
        <dbReference type="Proteomes" id="UP001153148"/>
    </source>
</evidence>
<evidence type="ECO:0000313" key="2">
    <source>
        <dbReference type="EMBL" id="CAG2062945.1"/>
    </source>
</evidence>
<name>A0ABN7P9T0_TIMPD</name>
<gene>
    <name evidence="2" type="ORF">TPAB3V08_LOCUS9893</name>
</gene>
<comment type="caution">
    <text evidence="2">The sequence shown here is derived from an EMBL/GenBank/DDBJ whole genome shotgun (WGS) entry which is preliminary data.</text>
</comment>
<feature type="non-terminal residue" evidence="2">
    <location>
        <position position="1"/>
    </location>
</feature>
<feature type="coiled-coil region" evidence="1">
    <location>
        <begin position="58"/>
        <end position="85"/>
    </location>
</feature>
<protein>
    <submittedName>
        <fullName evidence="2">Uncharacterized protein</fullName>
    </submittedName>
</protein>
<organism evidence="2 3">
    <name type="scientific">Timema podura</name>
    <name type="common">Walking stick</name>
    <dbReference type="NCBI Taxonomy" id="61482"/>
    <lineage>
        <taxon>Eukaryota</taxon>
        <taxon>Metazoa</taxon>
        <taxon>Ecdysozoa</taxon>
        <taxon>Arthropoda</taxon>
        <taxon>Hexapoda</taxon>
        <taxon>Insecta</taxon>
        <taxon>Pterygota</taxon>
        <taxon>Neoptera</taxon>
        <taxon>Polyneoptera</taxon>
        <taxon>Phasmatodea</taxon>
        <taxon>Timematodea</taxon>
        <taxon>Timematoidea</taxon>
        <taxon>Timematidae</taxon>
        <taxon>Timema</taxon>
    </lineage>
</organism>